<dbReference type="Pfam" id="PF04471">
    <property type="entry name" value="Mrr_cat"/>
    <property type="match status" value="1"/>
</dbReference>
<dbReference type="GO" id="GO:0003677">
    <property type="term" value="F:DNA binding"/>
    <property type="evidence" value="ECO:0007669"/>
    <property type="project" value="InterPro"/>
</dbReference>
<protein>
    <submittedName>
        <fullName evidence="3">Restriction endonuclease</fullName>
    </submittedName>
</protein>
<dbReference type="InterPro" id="IPR027417">
    <property type="entry name" value="P-loop_NTPase"/>
</dbReference>
<dbReference type="InterPro" id="IPR049050">
    <property type="entry name" value="nSTAND3"/>
</dbReference>
<evidence type="ECO:0000259" key="1">
    <source>
        <dbReference type="Pfam" id="PF04471"/>
    </source>
</evidence>
<dbReference type="SUPFAM" id="SSF52540">
    <property type="entry name" value="P-loop containing nucleoside triphosphate hydrolases"/>
    <property type="match status" value="1"/>
</dbReference>
<keyword evidence="3" id="KW-0378">Hydrolase</keyword>
<sequence length="782" mass="92826">MNYKFDIFDDREFEAFIRDIVQKELKVTLQSFKAGKDKGIDCRFSGSTNNEIIIQAKRYTNYNNLKKAAKLEIQKIKMINPPPKRYIFATSLDLNPNQLDEISNILKPFLINIDDIYYESKLNNILSNSKNLDIENKYYKLWITSTNILKRILHNAENNNSDFNSDKIIKNSSLYVFNNQYLKQALKILNKEKLLVITGPPGIGKTTLANTITFRLLANDYKLIYVDSNLEEAERLFSLDPTAKQIILFDDFLGSFIPELLSSAKERKTVNFIEKIKRTNNKLMILTSRTVFFNAALEIYEGFNRSRIFLSKYELNISHYTDFEKAQILYKHISFSKINADYKNQFLINKRFLSIINHRNYTPRLIEYFTNPNNIDGVPLNKYISDFVIKNLDNPIELWKFHYSVHLDDESRMLVDTVFLFGKDVNHSIIESGYLQRLKTELKFRGFIPKHDSFFKSIRTLQDGFIKTKINTNDKKKIVSYSLYNPSLGDFLINYFNEPNNFASKKLLMFSIVSFQSFTSRFHSSDKEYILIYNHEYPELLQYFISNLNILKSNHSLFRSIELDILFYSIDLFNFDIVEPFVESLTKTIKFNEIESYQLFKLIELATQQDSFYLNNFIFDNWDILIQTALTNYILSKHYFLIHKLFERYSHNFDNYINANELADSLLESKHRFIRHHIKEYVEDENLISSLDIRDDRASLLSALEFKLKYEIEKLAKEIDFREYEDYTYYYNTNDLENSIDDYLQDQHEKNNEPFDSKDLDNYENHFSYDLIEDLFSEPFID</sequence>
<feature type="domain" description="Novel STAND NTPase 3" evidence="2">
    <location>
        <begin position="178"/>
        <end position="334"/>
    </location>
</feature>
<evidence type="ECO:0000313" key="3">
    <source>
        <dbReference type="EMBL" id="EMF83068.1"/>
    </source>
</evidence>
<dbReference type="Gene3D" id="3.40.50.300">
    <property type="entry name" value="P-loop containing nucleotide triphosphate hydrolases"/>
    <property type="match status" value="1"/>
</dbReference>
<name>M3EPY3_9LEPT</name>
<feature type="domain" description="Restriction endonuclease type IV Mrr" evidence="1">
    <location>
        <begin position="8"/>
        <end position="65"/>
    </location>
</feature>
<accession>M3EPY3</accession>
<gene>
    <name evidence="3" type="ORF">LEP1GSC188_2108</name>
</gene>
<keyword evidence="3" id="KW-0540">Nuclease</keyword>
<dbReference type="GO" id="GO:0009307">
    <property type="term" value="P:DNA restriction-modification system"/>
    <property type="evidence" value="ECO:0007669"/>
    <property type="project" value="InterPro"/>
</dbReference>
<dbReference type="GO" id="GO:0004519">
    <property type="term" value="F:endonuclease activity"/>
    <property type="evidence" value="ECO:0007669"/>
    <property type="project" value="UniProtKB-KW"/>
</dbReference>
<organism evidence="3 4">
    <name type="scientific">Leptospira weilii serovar Topaz str. LT2116</name>
    <dbReference type="NCBI Taxonomy" id="1088540"/>
    <lineage>
        <taxon>Bacteria</taxon>
        <taxon>Pseudomonadati</taxon>
        <taxon>Spirochaetota</taxon>
        <taxon>Spirochaetia</taxon>
        <taxon>Leptospirales</taxon>
        <taxon>Leptospiraceae</taxon>
        <taxon>Leptospira</taxon>
    </lineage>
</organism>
<dbReference type="Proteomes" id="UP000011770">
    <property type="component" value="Unassembled WGS sequence"/>
</dbReference>
<dbReference type="Pfam" id="PF20720">
    <property type="entry name" value="nSTAND3"/>
    <property type="match status" value="1"/>
</dbReference>
<keyword evidence="3" id="KW-0255">Endonuclease</keyword>
<comment type="caution">
    <text evidence="3">The sequence shown here is derived from an EMBL/GenBank/DDBJ whole genome shotgun (WGS) entry which is preliminary data.</text>
</comment>
<dbReference type="InterPro" id="IPR007560">
    <property type="entry name" value="Restrct_endonuc_IV_Mrr"/>
</dbReference>
<dbReference type="AlphaFoldDB" id="M3EPY3"/>
<reference evidence="3 4" key="1">
    <citation type="submission" date="2013-01" db="EMBL/GenBank/DDBJ databases">
        <authorList>
            <person name="Harkins D.M."/>
            <person name="Durkin A.S."/>
            <person name="Brinkac L.M."/>
            <person name="Haft D.H."/>
            <person name="Selengut J.D."/>
            <person name="Sanka R."/>
            <person name="DePew J."/>
            <person name="Purushe J."/>
            <person name="Tulsiani S.M."/>
            <person name="Graham G.C."/>
            <person name="Burns M.-A."/>
            <person name="Dohnt M.F."/>
            <person name="Smythe L.D."/>
            <person name="McKay D.B."/>
            <person name="Craig S.B."/>
            <person name="Vinetz J.M."/>
            <person name="Sutton G.G."/>
            <person name="Nierman W.C."/>
            <person name="Fouts D.E."/>
        </authorList>
    </citation>
    <scope>NUCLEOTIDE SEQUENCE [LARGE SCALE GENOMIC DNA]</scope>
    <source>
        <strain evidence="3 4">LT2116</strain>
    </source>
</reference>
<evidence type="ECO:0000259" key="2">
    <source>
        <dbReference type="Pfam" id="PF20720"/>
    </source>
</evidence>
<proteinExistence type="predicted"/>
<dbReference type="EMBL" id="AHOR02000016">
    <property type="protein sequence ID" value="EMF83068.1"/>
    <property type="molecule type" value="Genomic_DNA"/>
</dbReference>
<evidence type="ECO:0000313" key="4">
    <source>
        <dbReference type="Proteomes" id="UP000011770"/>
    </source>
</evidence>